<dbReference type="Pfam" id="PF14094">
    <property type="entry name" value="DUF4272"/>
    <property type="match status" value="1"/>
</dbReference>
<dbReference type="EMBL" id="JBHTIF010000001">
    <property type="protein sequence ID" value="MFD0725233.1"/>
    <property type="molecule type" value="Genomic_DNA"/>
</dbReference>
<protein>
    <submittedName>
        <fullName evidence="1">DUF4272 domain-containing protein</fullName>
    </submittedName>
</protein>
<proteinExistence type="predicted"/>
<comment type="caution">
    <text evidence="1">The sequence shown here is derived from an EMBL/GenBank/DDBJ whole genome shotgun (WGS) entry which is preliminary data.</text>
</comment>
<dbReference type="RefSeq" id="WP_386822842.1">
    <property type="nucleotide sequence ID" value="NZ_JBHTIF010000001.1"/>
</dbReference>
<organism evidence="1 2">
    <name type="scientific">Lysobacter brunescens</name>
    <dbReference type="NCBI Taxonomy" id="262323"/>
    <lineage>
        <taxon>Bacteria</taxon>
        <taxon>Pseudomonadati</taxon>
        <taxon>Pseudomonadota</taxon>
        <taxon>Gammaproteobacteria</taxon>
        <taxon>Lysobacterales</taxon>
        <taxon>Lysobacteraceae</taxon>
        <taxon>Lysobacter</taxon>
    </lineage>
</organism>
<gene>
    <name evidence="1" type="ORF">ACFQ0E_06410</name>
</gene>
<accession>A0ABW2YBF0</accession>
<dbReference type="InterPro" id="IPR025368">
    <property type="entry name" value="DUF4272"/>
</dbReference>
<name>A0ABW2YBF0_9GAMM</name>
<keyword evidence="2" id="KW-1185">Reference proteome</keyword>
<reference evidence="2" key="1">
    <citation type="journal article" date="2019" name="Int. J. Syst. Evol. Microbiol.">
        <title>The Global Catalogue of Microorganisms (GCM) 10K type strain sequencing project: providing services to taxonomists for standard genome sequencing and annotation.</title>
        <authorList>
            <consortium name="The Broad Institute Genomics Platform"/>
            <consortium name="The Broad Institute Genome Sequencing Center for Infectious Disease"/>
            <person name="Wu L."/>
            <person name="Ma J."/>
        </authorList>
    </citation>
    <scope>NUCLEOTIDE SEQUENCE [LARGE SCALE GENOMIC DNA]</scope>
    <source>
        <strain evidence="2">CCUG 55585</strain>
    </source>
</reference>
<dbReference type="Proteomes" id="UP001597110">
    <property type="component" value="Unassembled WGS sequence"/>
</dbReference>
<sequence>MTIEACALYFPLDKLPLKSVFPNGRSDGGLFRAPTWFEYDAGEGPIRLHLQHPDLAGHLQGFRGYVAQAPGSGEARDEALQRIARTRAAVGVSLPQPVSTDSPSFASLMALIARFDGFMFVFNSLLLPDGRFLVGPMAVGDGDAASEPPPLREVDPDAFRHEAPTDGCDPARVAQREQHYRLLAERGFLCTRWLPLHRSEDHIDRLRPADEIAARLLALHALFFWACTSEDVATTERLQAFIARNAVREHLTADEAEVLDLPREQAREEHAGSIGWRLENMWALSWMFGFEPEPPFFQGQLPKAVIERMLFDFLPDLDATVAGFIDSHTLRPVADIARLEDLYYCAHNAVRSAQTGSDTLPPQFHPVRDGGTTHERRHALTWTLSPGVDWDDTDLST</sequence>
<evidence type="ECO:0000313" key="2">
    <source>
        <dbReference type="Proteomes" id="UP001597110"/>
    </source>
</evidence>
<evidence type="ECO:0000313" key="1">
    <source>
        <dbReference type="EMBL" id="MFD0725233.1"/>
    </source>
</evidence>